<comment type="caution">
    <text evidence="6">The sequence shown here is derived from an EMBL/GenBank/DDBJ whole genome shotgun (WGS) entry which is preliminary data.</text>
</comment>
<gene>
    <name evidence="6" type="ORF">DEO23_05490</name>
</gene>
<keyword evidence="4" id="KW-0804">Transcription</keyword>
<proteinExistence type="predicted"/>
<evidence type="ECO:0000256" key="2">
    <source>
        <dbReference type="ARBA" id="ARBA00022777"/>
    </source>
</evidence>
<dbReference type="Gene3D" id="1.10.10.10">
    <property type="entry name" value="Winged helix-like DNA-binding domain superfamily/Winged helix DNA-binding domain"/>
    <property type="match status" value="1"/>
</dbReference>
<accession>A0A2U2RKV5</accession>
<dbReference type="InterPro" id="IPR005561">
    <property type="entry name" value="ANTAR"/>
</dbReference>
<dbReference type="SUPFAM" id="SSF55781">
    <property type="entry name" value="GAF domain-like"/>
    <property type="match status" value="1"/>
</dbReference>
<organism evidence="6 7">
    <name type="scientific">Brachybacterium endophyticum</name>
    <dbReference type="NCBI Taxonomy" id="2182385"/>
    <lineage>
        <taxon>Bacteria</taxon>
        <taxon>Bacillati</taxon>
        <taxon>Actinomycetota</taxon>
        <taxon>Actinomycetes</taxon>
        <taxon>Micrococcales</taxon>
        <taxon>Dermabacteraceae</taxon>
        <taxon>Brachybacterium</taxon>
    </lineage>
</organism>
<evidence type="ECO:0000256" key="3">
    <source>
        <dbReference type="ARBA" id="ARBA00023015"/>
    </source>
</evidence>
<sequence length="255" mass="27589">MALVTRHRTRPIAIQEHGMASDSIQHLAREFRDLSDFLHEGGAPSTARQRLVDLATRSISGCDWAGITMRPTDGPARSLTHGQDVVREVDAFQHSVGEGPCLDAARTHDPVLSRDLSQEERWPRFCAYVLEETPVRGALSFHVADIPSPTALNLYSASPTGLDEEAVASASLFAIHASVMIAHAESAQQAATLGAALTTSRQIGVAVGILMALHKITEDQAYDLLRIASNRLNRKLRDIAQEVRESGTLPTGQDG</sequence>
<keyword evidence="1" id="KW-0808">Transferase</keyword>
<dbReference type="PROSITE" id="PS50921">
    <property type="entry name" value="ANTAR"/>
    <property type="match status" value="1"/>
</dbReference>
<reference evidence="6 7" key="1">
    <citation type="submission" date="2018-05" db="EMBL/GenBank/DDBJ databases">
        <title>Brachybacterium sp. M1HQ-2T, whole genome shotgun sequence.</title>
        <authorList>
            <person name="Tuo L."/>
        </authorList>
    </citation>
    <scope>NUCLEOTIDE SEQUENCE [LARGE SCALE GENOMIC DNA]</scope>
    <source>
        <strain evidence="6 7">M1HQ-2</strain>
    </source>
</reference>
<feature type="domain" description="ANTAR" evidence="5">
    <location>
        <begin position="183"/>
        <end position="244"/>
    </location>
</feature>
<dbReference type="GO" id="GO:0003723">
    <property type="term" value="F:RNA binding"/>
    <property type="evidence" value="ECO:0007669"/>
    <property type="project" value="InterPro"/>
</dbReference>
<evidence type="ECO:0000259" key="5">
    <source>
        <dbReference type="PROSITE" id="PS50921"/>
    </source>
</evidence>
<keyword evidence="3" id="KW-0805">Transcription regulation</keyword>
<evidence type="ECO:0000313" key="7">
    <source>
        <dbReference type="Proteomes" id="UP000245590"/>
    </source>
</evidence>
<dbReference type="GO" id="GO:0016301">
    <property type="term" value="F:kinase activity"/>
    <property type="evidence" value="ECO:0007669"/>
    <property type="project" value="UniProtKB-KW"/>
</dbReference>
<evidence type="ECO:0000256" key="1">
    <source>
        <dbReference type="ARBA" id="ARBA00022679"/>
    </source>
</evidence>
<dbReference type="OrthoDB" id="3820533at2"/>
<dbReference type="PIRSF" id="PIRSF036625">
    <property type="entry name" value="GAF_ANTAR"/>
    <property type="match status" value="1"/>
</dbReference>
<name>A0A2U2RKV5_9MICO</name>
<dbReference type="EMBL" id="QFKX01000002">
    <property type="protein sequence ID" value="PWH06425.1"/>
    <property type="molecule type" value="Genomic_DNA"/>
</dbReference>
<dbReference type="Pfam" id="PF03861">
    <property type="entry name" value="ANTAR"/>
    <property type="match status" value="1"/>
</dbReference>
<dbReference type="SMART" id="SM01012">
    <property type="entry name" value="ANTAR"/>
    <property type="match status" value="1"/>
</dbReference>
<dbReference type="InterPro" id="IPR011006">
    <property type="entry name" value="CheY-like_superfamily"/>
</dbReference>
<dbReference type="InterPro" id="IPR029016">
    <property type="entry name" value="GAF-like_dom_sf"/>
</dbReference>
<keyword evidence="7" id="KW-1185">Reference proteome</keyword>
<dbReference type="InterPro" id="IPR012074">
    <property type="entry name" value="GAF_ANTAR"/>
</dbReference>
<dbReference type="SUPFAM" id="SSF52172">
    <property type="entry name" value="CheY-like"/>
    <property type="match status" value="1"/>
</dbReference>
<evidence type="ECO:0000313" key="6">
    <source>
        <dbReference type="EMBL" id="PWH06425.1"/>
    </source>
</evidence>
<dbReference type="InterPro" id="IPR003018">
    <property type="entry name" value="GAF"/>
</dbReference>
<dbReference type="InterPro" id="IPR036388">
    <property type="entry name" value="WH-like_DNA-bd_sf"/>
</dbReference>
<dbReference type="AlphaFoldDB" id="A0A2U2RKV5"/>
<dbReference type="Gene3D" id="3.30.450.40">
    <property type="match status" value="1"/>
</dbReference>
<protein>
    <recommendedName>
        <fullName evidence="5">ANTAR domain-containing protein</fullName>
    </recommendedName>
</protein>
<dbReference type="Proteomes" id="UP000245590">
    <property type="component" value="Unassembled WGS sequence"/>
</dbReference>
<keyword evidence="2" id="KW-0418">Kinase</keyword>
<dbReference type="Pfam" id="PF13185">
    <property type="entry name" value="GAF_2"/>
    <property type="match status" value="1"/>
</dbReference>
<evidence type="ECO:0000256" key="4">
    <source>
        <dbReference type="ARBA" id="ARBA00023163"/>
    </source>
</evidence>